<dbReference type="Pfam" id="PF00179">
    <property type="entry name" value="UQ_con"/>
    <property type="match status" value="1"/>
</dbReference>
<dbReference type="STRING" id="1093900.A0A507BA70"/>
<dbReference type="InterPro" id="IPR000608">
    <property type="entry name" value="UBC"/>
</dbReference>
<gene>
    <name evidence="3" type="ORF">E0L32_000673</name>
</gene>
<feature type="domain" description="UBC core" evidence="2">
    <location>
        <begin position="6"/>
        <end position="159"/>
    </location>
</feature>
<accession>A0A507BA70</accession>
<evidence type="ECO:0000256" key="1">
    <source>
        <dbReference type="ARBA" id="ARBA00022786"/>
    </source>
</evidence>
<protein>
    <recommendedName>
        <fullName evidence="2">UBC core domain-containing protein</fullName>
    </recommendedName>
</protein>
<evidence type="ECO:0000259" key="2">
    <source>
        <dbReference type="PROSITE" id="PS50127"/>
    </source>
</evidence>
<dbReference type="InterPro" id="IPR050113">
    <property type="entry name" value="Ub_conjugating_enzyme"/>
</dbReference>
<evidence type="ECO:0000313" key="3">
    <source>
        <dbReference type="EMBL" id="TPX14279.1"/>
    </source>
</evidence>
<dbReference type="OrthoDB" id="9973183at2759"/>
<proteinExistence type="predicted"/>
<dbReference type="CDD" id="cd23812">
    <property type="entry name" value="UBCc_ScPEX4-like"/>
    <property type="match status" value="1"/>
</dbReference>
<dbReference type="RefSeq" id="XP_030995990.1">
    <property type="nucleotide sequence ID" value="XM_031141401.1"/>
</dbReference>
<dbReference type="InParanoid" id="A0A507BA70"/>
<organism evidence="3 4">
    <name type="scientific">Thyridium curvatum</name>
    <dbReference type="NCBI Taxonomy" id="1093900"/>
    <lineage>
        <taxon>Eukaryota</taxon>
        <taxon>Fungi</taxon>
        <taxon>Dikarya</taxon>
        <taxon>Ascomycota</taxon>
        <taxon>Pezizomycotina</taxon>
        <taxon>Sordariomycetes</taxon>
        <taxon>Sordariomycetidae</taxon>
        <taxon>Thyridiales</taxon>
        <taxon>Thyridiaceae</taxon>
        <taxon>Thyridium</taxon>
    </lineage>
</organism>
<dbReference type="SMART" id="SM00212">
    <property type="entry name" value="UBCc"/>
    <property type="match status" value="1"/>
</dbReference>
<dbReference type="Proteomes" id="UP000319257">
    <property type="component" value="Unassembled WGS sequence"/>
</dbReference>
<dbReference type="Gene3D" id="3.10.110.10">
    <property type="entry name" value="Ubiquitin Conjugating Enzyme"/>
    <property type="match status" value="1"/>
</dbReference>
<dbReference type="AlphaFoldDB" id="A0A507BA70"/>
<evidence type="ECO:0000313" key="4">
    <source>
        <dbReference type="Proteomes" id="UP000319257"/>
    </source>
</evidence>
<keyword evidence="4" id="KW-1185">Reference proteome</keyword>
<dbReference type="PROSITE" id="PS50127">
    <property type="entry name" value="UBC_2"/>
    <property type="match status" value="1"/>
</dbReference>
<sequence>MASARSATKRLIKELDTWNTEKVEEKGIERLGPVSEGELLTWEAVVNGKDIGSGYDDGRWLLSIVIPPTYPLQPPQIRFVTPVVHANVAPTTGEICLDLLKDAWTPAYSILECVRAVRMLLSCPETDSPLNVDVAALLRGGDVVGTRRLVEFACQDDRYDGE</sequence>
<dbReference type="PANTHER" id="PTHR24067">
    <property type="entry name" value="UBIQUITIN-CONJUGATING ENZYME E2"/>
    <property type="match status" value="1"/>
</dbReference>
<dbReference type="InterPro" id="IPR016135">
    <property type="entry name" value="UBQ-conjugating_enzyme/RWD"/>
</dbReference>
<reference evidence="3 4" key="1">
    <citation type="submission" date="2019-06" db="EMBL/GenBank/DDBJ databases">
        <title>Draft genome sequence of the filamentous fungus Phialemoniopsis curvata isolated from diesel fuel.</title>
        <authorList>
            <person name="Varaljay V.A."/>
            <person name="Lyon W.J."/>
            <person name="Crouch A.L."/>
            <person name="Drake C.E."/>
            <person name="Hollomon J.M."/>
            <person name="Nadeau L.J."/>
            <person name="Nunn H.S."/>
            <person name="Stevenson B.S."/>
            <person name="Bojanowski C.L."/>
            <person name="Crookes-Goodson W.J."/>
        </authorList>
    </citation>
    <scope>NUCLEOTIDE SEQUENCE [LARGE SCALE GENOMIC DNA]</scope>
    <source>
        <strain evidence="3 4">D216</strain>
    </source>
</reference>
<keyword evidence="1" id="KW-0833">Ubl conjugation pathway</keyword>
<dbReference type="GeneID" id="41968120"/>
<name>A0A507BA70_9PEZI</name>
<dbReference type="FunCoup" id="A0A507BA70">
    <property type="interactions" value="69"/>
</dbReference>
<dbReference type="SUPFAM" id="SSF54495">
    <property type="entry name" value="UBC-like"/>
    <property type="match status" value="1"/>
</dbReference>
<comment type="caution">
    <text evidence="3">The sequence shown here is derived from an EMBL/GenBank/DDBJ whole genome shotgun (WGS) entry which is preliminary data.</text>
</comment>
<dbReference type="EMBL" id="SKBQ01000002">
    <property type="protein sequence ID" value="TPX14279.1"/>
    <property type="molecule type" value="Genomic_DNA"/>
</dbReference>